<feature type="region of interest" description="Disordered" evidence="1">
    <location>
        <begin position="200"/>
        <end position="270"/>
    </location>
</feature>
<reference evidence="2 3" key="1">
    <citation type="journal article" date="2020" name="G3 (Bethesda)">
        <title>Improved Reference Genome for Cyclotella cryptica CCMP332, a Model for Cell Wall Morphogenesis, Salinity Adaptation, and Lipid Production in Diatoms (Bacillariophyta).</title>
        <authorList>
            <person name="Roberts W.R."/>
            <person name="Downey K.M."/>
            <person name="Ruck E.C."/>
            <person name="Traller J.C."/>
            <person name="Alverson A.J."/>
        </authorList>
    </citation>
    <scope>NUCLEOTIDE SEQUENCE [LARGE SCALE GENOMIC DNA]</scope>
    <source>
        <strain evidence="2 3">CCMP332</strain>
    </source>
</reference>
<accession>A0ABD3NTR3</accession>
<feature type="compositionally biased region" description="Basic residues" evidence="1">
    <location>
        <begin position="82"/>
        <end position="96"/>
    </location>
</feature>
<name>A0ABD3NTR3_9STRA</name>
<feature type="compositionally biased region" description="Low complexity" evidence="1">
    <location>
        <begin position="104"/>
        <end position="127"/>
    </location>
</feature>
<comment type="caution">
    <text evidence="2">The sequence shown here is derived from an EMBL/GenBank/DDBJ whole genome shotgun (WGS) entry which is preliminary data.</text>
</comment>
<feature type="compositionally biased region" description="Polar residues" evidence="1">
    <location>
        <begin position="200"/>
        <end position="214"/>
    </location>
</feature>
<organism evidence="2 3">
    <name type="scientific">Cyclotella cryptica</name>
    <dbReference type="NCBI Taxonomy" id="29204"/>
    <lineage>
        <taxon>Eukaryota</taxon>
        <taxon>Sar</taxon>
        <taxon>Stramenopiles</taxon>
        <taxon>Ochrophyta</taxon>
        <taxon>Bacillariophyta</taxon>
        <taxon>Coscinodiscophyceae</taxon>
        <taxon>Thalassiosirophycidae</taxon>
        <taxon>Stephanodiscales</taxon>
        <taxon>Stephanodiscaceae</taxon>
        <taxon>Cyclotella</taxon>
    </lineage>
</organism>
<keyword evidence="3" id="KW-1185">Reference proteome</keyword>
<feature type="compositionally biased region" description="Pro residues" evidence="1">
    <location>
        <begin position="128"/>
        <end position="139"/>
    </location>
</feature>
<dbReference type="EMBL" id="JABMIG020000388">
    <property type="protein sequence ID" value="KAL3779450.1"/>
    <property type="molecule type" value="Genomic_DNA"/>
</dbReference>
<dbReference type="AlphaFoldDB" id="A0ABD3NTR3"/>
<feature type="region of interest" description="Disordered" evidence="1">
    <location>
        <begin position="82"/>
        <end position="188"/>
    </location>
</feature>
<feature type="region of interest" description="Disordered" evidence="1">
    <location>
        <begin position="533"/>
        <end position="630"/>
    </location>
</feature>
<evidence type="ECO:0000256" key="1">
    <source>
        <dbReference type="SAM" id="MobiDB-lite"/>
    </source>
</evidence>
<feature type="compositionally biased region" description="Basic and acidic residues" evidence="1">
    <location>
        <begin position="239"/>
        <end position="261"/>
    </location>
</feature>
<proteinExistence type="predicted"/>
<gene>
    <name evidence="2" type="ORF">HJC23_012727</name>
</gene>
<feature type="compositionally biased region" description="Polar residues" evidence="1">
    <location>
        <begin position="168"/>
        <end position="187"/>
    </location>
</feature>
<sequence length="704" mass="79480">MVIRHESLPSHYPRVPSVVISNSTNNGAGGMVHASYSHPSSRHGHHPDHSQAHHLHTQQQHHYHPHQQHVQRYSYANHLHHYSHHHPVSGPHHPRHSPSNQSPSHHAAAALQSMQQQQLSYSYHYHPAGPPPKHGPFVPPQQLQHGHNRHMYPMATSSPSSKHAARNVTRTNSAEENSSAQPSNTPCGFNMLIAAATSESMNSIDESDPSSESKGPNKGILKKNPRGKQVVSSCENVDESQKKQKEHEQARASYETEDRRSPSSSPAELCDEVRIAKNEDQSELAKLDETILSAGPLKKRRKIDELSIDDEDETQKKSETASLFFLDRLHALLTNDAEDKTCDEDVSKAMEWLPQGKGFRVLRWDVLSEKVLPRYFSEWESRKANEKHDCNEWIHMFRGYLKECGFQEVKFGKEFGSFRHESFIRDDPKLVRKITFQHERTDLSPTCDYNDDIGRSGSSLDGGMEWRSARSVAHSIFKLPRTGVVQSNADHEERTPGLASLGESQSHPSYLHMPVLTTTATASFSETWGITDERNNRENHHNPTRLNSHPPSNTHFPRPYPPYNSIRRESKEGEVAVGRSPKIIRFREDLPGDDEGPHSQSRISHHLSSRSSSMPAIEISPYETSNSPCKAESRLNETKHINDNKQTLHYDVVQITPNPEYDHATTSLKHVHFPVSRRGGRGMSRGGAVVRPVPISRHGRNASH</sequence>
<feature type="compositionally biased region" description="Basic residues" evidence="1">
    <location>
        <begin position="40"/>
        <end position="69"/>
    </location>
</feature>
<feature type="compositionally biased region" description="Polar residues" evidence="1">
    <location>
        <begin position="544"/>
        <end position="555"/>
    </location>
</feature>
<dbReference type="Gene3D" id="1.10.10.10">
    <property type="entry name" value="Winged helix-like DNA-binding domain superfamily/Winged helix DNA-binding domain"/>
    <property type="match status" value="1"/>
</dbReference>
<protein>
    <recommendedName>
        <fullName evidence="4">HSF-type DNA-binding domain-containing protein</fullName>
    </recommendedName>
</protein>
<evidence type="ECO:0000313" key="3">
    <source>
        <dbReference type="Proteomes" id="UP001516023"/>
    </source>
</evidence>
<feature type="region of interest" description="Disordered" evidence="1">
    <location>
        <begin position="1"/>
        <end position="69"/>
    </location>
</feature>
<feature type="region of interest" description="Disordered" evidence="1">
    <location>
        <begin position="486"/>
        <end position="506"/>
    </location>
</feature>
<dbReference type="InterPro" id="IPR036388">
    <property type="entry name" value="WH-like_DNA-bd_sf"/>
</dbReference>
<evidence type="ECO:0000313" key="2">
    <source>
        <dbReference type="EMBL" id="KAL3779450.1"/>
    </source>
</evidence>
<dbReference type="Proteomes" id="UP001516023">
    <property type="component" value="Unassembled WGS sequence"/>
</dbReference>
<evidence type="ECO:0008006" key="4">
    <source>
        <dbReference type="Google" id="ProtNLM"/>
    </source>
</evidence>